<proteinExistence type="predicted"/>
<sequence length="174" mass="19712">MGKKIRGHFPDVPIINCTELKRMLDDPLLAQTVVVLDTRGPAETDVSMIPGSLTTQEFEARRDEFAGRTVVTYCTIGYRSCRYAQQLRQQGLEAKNLEGSIVRWCQKRYPIVTRSKGSDGSTVETETKRVHTYDKAWALQPDDYEAVIFRRPFLAGVRGLLPSWLGGFRKKQAS</sequence>
<protein>
    <submittedName>
        <fullName evidence="2">Rhodanese-like domain</fullName>
    </submittedName>
</protein>
<evidence type="ECO:0000259" key="1">
    <source>
        <dbReference type="PROSITE" id="PS50206"/>
    </source>
</evidence>
<keyword evidence="3" id="KW-1185">Reference proteome</keyword>
<gene>
    <name evidence="2" type="ORF">C2E21_1809</name>
</gene>
<dbReference type="CDD" id="cd00158">
    <property type="entry name" value="RHOD"/>
    <property type="match status" value="1"/>
</dbReference>
<dbReference type="Proteomes" id="UP000239899">
    <property type="component" value="Unassembled WGS sequence"/>
</dbReference>
<dbReference type="InterPro" id="IPR036873">
    <property type="entry name" value="Rhodanese-like_dom_sf"/>
</dbReference>
<dbReference type="PANTHER" id="PTHR43031:SF16">
    <property type="entry name" value="OXIDOREDUCTASE"/>
    <property type="match status" value="1"/>
</dbReference>
<dbReference type="STRING" id="3076.A0A2P6U1J1"/>
<evidence type="ECO:0000313" key="2">
    <source>
        <dbReference type="EMBL" id="PRW60175.1"/>
    </source>
</evidence>
<dbReference type="Pfam" id="PF00581">
    <property type="entry name" value="Rhodanese"/>
    <property type="match status" value="1"/>
</dbReference>
<dbReference type="Gene3D" id="3.40.250.10">
    <property type="entry name" value="Rhodanese-like domain"/>
    <property type="match status" value="1"/>
</dbReference>
<dbReference type="SMART" id="SM00450">
    <property type="entry name" value="RHOD"/>
    <property type="match status" value="1"/>
</dbReference>
<name>A0A2P6U1J1_CHLSO</name>
<accession>A0A2P6U1J1</accession>
<dbReference type="AlphaFoldDB" id="A0A2P6U1J1"/>
<comment type="caution">
    <text evidence="2">The sequence shown here is derived from an EMBL/GenBank/DDBJ whole genome shotgun (WGS) entry which is preliminary data.</text>
</comment>
<dbReference type="OrthoDB" id="511248at2759"/>
<feature type="domain" description="Rhodanese" evidence="1">
    <location>
        <begin position="29"/>
        <end position="113"/>
    </location>
</feature>
<dbReference type="SUPFAM" id="SSF52821">
    <property type="entry name" value="Rhodanese/Cell cycle control phosphatase"/>
    <property type="match status" value="1"/>
</dbReference>
<dbReference type="PROSITE" id="PS50206">
    <property type="entry name" value="RHODANESE_3"/>
    <property type="match status" value="1"/>
</dbReference>
<dbReference type="InterPro" id="IPR001763">
    <property type="entry name" value="Rhodanese-like_dom"/>
</dbReference>
<dbReference type="PANTHER" id="PTHR43031">
    <property type="entry name" value="FAD-DEPENDENT OXIDOREDUCTASE"/>
    <property type="match status" value="1"/>
</dbReference>
<evidence type="ECO:0000313" key="3">
    <source>
        <dbReference type="Proteomes" id="UP000239899"/>
    </source>
</evidence>
<reference evidence="2 3" key="1">
    <citation type="journal article" date="2018" name="Plant J.">
        <title>Genome sequences of Chlorella sorokiniana UTEX 1602 and Micractinium conductrix SAG 241.80: implications to maltose excretion by a green alga.</title>
        <authorList>
            <person name="Arriola M.B."/>
            <person name="Velmurugan N."/>
            <person name="Zhang Y."/>
            <person name="Plunkett M.H."/>
            <person name="Hondzo H."/>
            <person name="Barney B.M."/>
        </authorList>
    </citation>
    <scope>NUCLEOTIDE SEQUENCE [LARGE SCALE GENOMIC DNA]</scope>
    <source>
        <strain evidence="3">UTEX 1602</strain>
    </source>
</reference>
<dbReference type="InterPro" id="IPR050229">
    <property type="entry name" value="GlpE_sulfurtransferase"/>
</dbReference>
<organism evidence="2 3">
    <name type="scientific">Chlorella sorokiniana</name>
    <name type="common">Freshwater green alga</name>
    <dbReference type="NCBI Taxonomy" id="3076"/>
    <lineage>
        <taxon>Eukaryota</taxon>
        <taxon>Viridiplantae</taxon>
        <taxon>Chlorophyta</taxon>
        <taxon>core chlorophytes</taxon>
        <taxon>Trebouxiophyceae</taxon>
        <taxon>Chlorellales</taxon>
        <taxon>Chlorellaceae</taxon>
        <taxon>Chlorella clade</taxon>
        <taxon>Chlorella</taxon>
    </lineage>
</organism>
<dbReference type="EMBL" id="LHPG02000003">
    <property type="protein sequence ID" value="PRW60175.1"/>
    <property type="molecule type" value="Genomic_DNA"/>
</dbReference>